<reference evidence="1" key="1">
    <citation type="submission" date="2014-12" db="EMBL/GenBank/DDBJ databases">
        <title>Insight into the proteome of Arion vulgaris.</title>
        <authorList>
            <person name="Aradska J."/>
            <person name="Bulat T."/>
            <person name="Smidak R."/>
            <person name="Sarate P."/>
            <person name="Gangsoo J."/>
            <person name="Sialana F."/>
            <person name="Bilban M."/>
            <person name="Lubec G."/>
        </authorList>
    </citation>
    <scope>NUCLEOTIDE SEQUENCE</scope>
    <source>
        <tissue evidence="1">Skin</tissue>
    </source>
</reference>
<proteinExistence type="predicted"/>
<protein>
    <submittedName>
        <fullName evidence="1">Uncharacterized protein</fullName>
    </submittedName>
</protein>
<organism evidence="1">
    <name type="scientific">Arion vulgaris</name>
    <dbReference type="NCBI Taxonomy" id="1028688"/>
    <lineage>
        <taxon>Eukaryota</taxon>
        <taxon>Metazoa</taxon>
        <taxon>Spiralia</taxon>
        <taxon>Lophotrochozoa</taxon>
        <taxon>Mollusca</taxon>
        <taxon>Gastropoda</taxon>
        <taxon>Heterobranchia</taxon>
        <taxon>Euthyneura</taxon>
        <taxon>Panpulmonata</taxon>
        <taxon>Eupulmonata</taxon>
        <taxon>Stylommatophora</taxon>
        <taxon>Helicina</taxon>
        <taxon>Arionoidea</taxon>
        <taxon>Arionidae</taxon>
        <taxon>Arion</taxon>
    </lineage>
</organism>
<gene>
    <name evidence="1" type="primary">ORF74339</name>
</gene>
<evidence type="ECO:0000313" key="1">
    <source>
        <dbReference type="EMBL" id="CEK70486.1"/>
    </source>
</evidence>
<dbReference type="EMBL" id="HACG01023621">
    <property type="protein sequence ID" value="CEK70486.1"/>
    <property type="molecule type" value="Transcribed_RNA"/>
</dbReference>
<sequence length="60" mass="7099">MCIIVKDISSPPKQTVVENTQNRCRLTSFESNEIYKHCRNRKDSKHPITERQNNKKSYCT</sequence>
<dbReference type="AlphaFoldDB" id="A0A0B6ZRR2"/>
<accession>A0A0B6ZRR2</accession>
<name>A0A0B6ZRR2_9EUPU</name>